<dbReference type="InterPro" id="IPR007110">
    <property type="entry name" value="Ig-like_dom"/>
</dbReference>
<dbReference type="InterPro" id="IPR057244">
    <property type="entry name" value="GAIN_B"/>
</dbReference>
<dbReference type="InterPro" id="IPR017981">
    <property type="entry name" value="GPCR_2-like_7TM"/>
</dbReference>
<dbReference type="GO" id="GO:0016020">
    <property type="term" value="C:membrane"/>
    <property type="evidence" value="ECO:0007669"/>
    <property type="project" value="UniProtKB-SubCell"/>
</dbReference>
<dbReference type="SUPFAM" id="SSF81321">
    <property type="entry name" value="Family A G protein-coupled receptor-like"/>
    <property type="match status" value="1"/>
</dbReference>
<dbReference type="Pfam" id="PF01825">
    <property type="entry name" value="GPS"/>
    <property type="match status" value="1"/>
</dbReference>
<feature type="region of interest" description="Disordered" evidence="6">
    <location>
        <begin position="486"/>
        <end position="518"/>
    </location>
</feature>
<accession>A0AA88YCU3</accession>
<keyword evidence="2 7" id="KW-0812">Transmembrane</keyword>
<dbReference type="PANTHER" id="PTHR47767">
    <property type="entry name" value="ADHESION G PROTEIN-COUPLED RECEPTOR G7"/>
    <property type="match status" value="1"/>
</dbReference>
<dbReference type="Gene3D" id="2.60.220.50">
    <property type="match status" value="1"/>
</dbReference>
<evidence type="ECO:0000256" key="4">
    <source>
        <dbReference type="ARBA" id="ARBA00023136"/>
    </source>
</evidence>
<dbReference type="InterPro" id="IPR016187">
    <property type="entry name" value="CTDL_fold"/>
</dbReference>
<organism evidence="12 13">
    <name type="scientific">Pinctada imbricata</name>
    <name type="common">Atlantic pearl-oyster</name>
    <name type="synonym">Pinctada martensii</name>
    <dbReference type="NCBI Taxonomy" id="66713"/>
    <lineage>
        <taxon>Eukaryota</taxon>
        <taxon>Metazoa</taxon>
        <taxon>Spiralia</taxon>
        <taxon>Lophotrochozoa</taxon>
        <taxon>Mollusca</taxon>
        <taxon>Bivalvia</taxon>
        <taxon>Autobranchia</taxon>
        <taxon>Pteriomorphia</taxon>
        <taxon>Pterioida</taxon>
        <taxon>Pterioidea</taxon>
        <taxon>Pteriidae</taxon>
        <taxon>Pinctada</taxon>
    </lineage>
</organism>
<feature type="domain" description="G-protein coupled receptors family 2 profile 2" evidence="9">
    <location>
        <begin position="840"/>
        <end position="1083"/>
    </location>
</feature>
<evidence type="ECO:0000256" key="6">
    <source>
        <dbReference type="SAM" id="MobiDB-lite"/>
    </source>
</evidence>
<dbReference type="PANTHER" id="PTHR47767:SF1">
    <property type="entry name" value="ADHESION G PROTEIN-COUPLED RECEPTOR G7"/>
    <property type="match status" value="1"/>
</dbReference>
<dbReference type="Gene3D" id="1.20.1070.10">
    <property type="entry name" value="Rhodopsin 7-helix transmembrane proteins"/>
    <property type="match status" value="1"/>
</dbReference>
<evidence type="ECO:0000259" key="10">
    <source>
        <dbReference type="PROSITE" id="PS50262"/>
    </source>
</evidence>
<dbReference type="SUPFAM" id="SSF56436">
    <property type="entry name" value="C-type lectin-like"/>
    <property type="match status" value="1"/>
</dbReference>
<dbReference type="InterPro" id="IPR000203">
    <property type="entry name" value="GPS"/>
</dbReference>
<feature type="transmembrane region" description="Helical" evidence="7">
    <location>
        <begin position="840"/>
        <end position="865"/>
    </location>
</feature>
<feature type="domain" description="Ig-like" evidence="11">
    <location>
        <begin position="151"/>
        <end position="285"/>
    </location>
</feature>
<dbReference type="GO" id="GO:0007166">
    <property type="term" value="P:cell surface receptor signaling pathway"/>
    <property type="evidence" value="ECO:0007669"/>
    <property type="project" value="InterPro"/>
</dbReference>
<evidence type="ECO:0000259" key="9">
    <source>
        <dbReference type="PROSITE" id="PS50261"/>
    </source>
</evidence>
<dbReference type="EMBL" id="VSWD01000005">
    <property type="protein sequence ID" value="KAK3102670.1"/>
    <property type="molecule type" value="Genomic_DNA"/>
</dbReference>
<feature type="transmembrane region" description="Helical" evidence="7">
    <location>
        <begin position="986"/>
        <end position="1012"/>
    </location>
</feature>
<dbReference type="PRINTS" id="PR00249">
    <property type="entry name" value="GPCRSECRETIN"/>
</dbReference>
<evidence type="ECO:0000256" key="2">
    <source>
        <dbReference type="ARBA" id="ARBA00022692"/>
    </source>
</evidence>
<dbReference type="InterPro" id="IPR046338">
    <property type="entry name" value="GAIN_dom_sf"/>
</dbReference>
<name>A0AA88YCU3_PINIB</name>
<feature type="compositionally biased region" description="Acidic residues" evidence="6">
    <location>
        <begin position="498"/>
        <end position="513"/>
    </location>
</feature>
<keyword evidence="3 7" id="KW-1133">Transmembrane helix</keyword>
<proteinExistence type="predicted"/>
<keyword evidence="4 7" id="KW-0472">Membrane</keyword>
<gene>
    <name evidence="12" type="ORF">FSP39_013054</name>
</gene>
<dbReference type="CDD" id="cd15040">
    <property type="entry name" value="7tmB2_Adhesion"/>
    <property type="match status" value="1"/>
</dbReference>
<keyword evidence="5" id="KW-1015">Disulfide bond</keyword>
<evidence type="ECO:0000259" key="11">
    <source>
        <dbReference type="PROSITE" id="PS50835"/>
    </source>
</evidence>
<comment type="subcellular location">
    <subcellularLocation>
        <location evidence="1">Membrane</location>
        <topology evidence="1">Multi-pass membrane protein</topology>
    </subcellularLocation>
</comment>
<evidence type="ECO:0000313" key="13">
    <source>
        <dbReference type="Proteomes" id="UP001186944"/>
    </source>
</evidence>
<evidence type="ECO:0000256" key="3">
    <source>
        <dbReference type="ARBA" id="ARBA00022989"/>
    </source>
</evidence>
<dbReference type="AlphaFoldDB" id="A0AA88YCU3"/>
<feature type="domain" description="GAIN-B" evidence="8">
    <location>
        <begin position="662"/>
        <end position="829"/>
    </location>
</feature>
<reference evidence="12" key="1">
    <citation type="submission" date="2019-08" db="EMBL/GenBank/DDBJ databases">
        <title>The improved chromosome-level genome for the pearl oyster Pinctada fucata martensii using PacBio sequencing and Hi-C.</title>
        <authorList>
            <person name="Zheng Z."/>
        </authorList>
    </citation>
    <scope>NUCLEOTIDE SEQUENCE</scope>
    <source>
        <strain evidence="12">ZZ-2019</strain>
        <tissue evidence="12">Adductor muscle</tissue>
    </source>
</reference>
<dbReference type="PROSITE" id="PS50261">
    <property type="entry name" value="G_PROTEIN_RECEP_F2_4"/>
    <property type="match status" value="1"/>
</dbReference>
<feature type="transmembrane region" description="Helical" evidence="7">
    <location>
        <begin position="1059"/>
        <end position="1081"/>
    </location>
</feature>
<evidence type="ECO:0000313" key="12">
    <source>
        <dbReference type="EMBL" id="KAK3102670.1"/>
    </source>
</evidence>
<protein>
    <submittedName>
        <fullName evidence="12">Uncharacterized protein</fullName>
    </submittedName>
</protein>
<feature type="transmembrane region" description="Helical" evidence="7">
    <location>
        <begin position="900"/>
        <end position="923"/>
    </location>
</feature>
<keyword evidence="13" id="KW-1185">Reference proteome</keyword>
<dbReference type="InterPro" id="IPR000832">
    <property type="entry name" value="GPCR_2_secretin-like"/>
</dbReference>
<evidence type="ECO:0000259" key="8">
    <source>
        <dbReference type="PROSITE" id="PS50221"/>
    </source>
</evidence>
<comment type="caution">
    <text evidence="12">The sequence shown here is derived from an EMBL/GenBank/DDBJ whole genome shotgun (WGS) entry which is preliminary data.</text>
</comment>
<sequence>MKMIGKASMEMEECDNTMSSMCYSYPITAEKGASTCDTDWYGHVFMDKCYRAIKDIDRIPYLNYQYGTKLCQALGGRIAEIRDGFGGKFIMLTLLKSMREFNMQGEPPGVWVNSEPIGTSCTMLTRSGPLAVSCDTNNMAVTICEKTATNPGLTLEHASDHQHMTYPVYFYSDDANKELTCGITGHANELPTLWFKDGRLIDIRVKKRLESVLPHQGGRPISPLPEPAESPTSSLILGSVLKKTLQRSTDQFLTDDVFQGTYWCEVWDLKPFTRHSSAPYSVRFSDVVTMVGTVHLPFIRNDDVILHDKIQKNVNTVRNVEYDLNFINSIILPSLRRAVPDIKELSTYAKEIIGTKPFTLKFHTYIKMNGNYSMATEIMIFRTLRRFYREVVRNPEVLLRLPRKTPLHLIRSMNVRSTVSCPQTLLTDTITGHSATFPSSAIGMKVDSFEICGGERSGQAFCTGDFSSGAYWTDVHIWKSCGQSLPPPPNTVNLKDSDEVDDTDEKEDDDSNDYDTLVSPMTPEERLKELAEMTVGEDNVEGVMEETADITESVDDLNELDVEYIAEIMKKTANTARIGKFVAAKAMRTVDRVLSMHHRRAVKSRKASQIIKNFEKIAEDAEIDDDSGHFRMVMSNIALDVYQLHRHKRPVLGFGAKAAQTRRMDSDFSPNRIFTIYDQTDMYRDVDVAIQLPPDLIDEATAGKRRLFMMVYKKGNLFQDDSIPINVSGKVNVDGGHDLKLINSYVISASLGGKKIQGLSNKVKTIYRPLTNPDGSQRTCAFYDFAMNNLSGGWSSAGCVFNGTSNGREICLCDHLTNFAVLIDFYGQRKPVEREHEETLSIISLIGLSLSILGLSLTIISYLFFRKLRQGRAQQTLFNLALAMLFSWVVFLVGIKQTYHYIGCLIVAALLHYFILASFMWMLMEAFLQYLTFVKVLGTYVRRYTLKSVLVAWGLPAVPVISVLSIDYTLYKGGDQYCWMSLDAFYYAFAIPVGVIILSNLIVFVITVVSIYRRPAGLRSNQSKHKMAITNLQAAITSFVLLGLSWILGYFAISDARLPFHYAFTILNSLQGFFIFVIFVVRKKQVRDQWLIACCCKTPEQQKAQRSLSASASIPSTCSAKSTRSSSSTSSLQQRSRPDRSDSCQTTTSFISAEYDSIYALPYSKVSRDSLYYRKF</sequence>
<dbReference type="PROSITE" id="PS50262">
    <property type="entry name" value="G_PROTEIN_RECEP_F1_2"/>
    <property type="match status" value="1"/>
</dbReference>
<evidence type="ECO:0000256" key="5">
    <source>
        <dbReference type="ARBA" id="ARBA00023157"/>
    </source>
</evidence>
<feature type="domain" description="G-protein coupled receptors family 1 profile" evidence="10">
    <location>
        <begin position="817"/>
        <end position="1041"/>
    </location>
</feature>
<evidence type="ECO:0000256" key="7">
    <source>
        <dbReference type="SAM" id="Phobius"/>
    </source>
</evidence>
<feature type="transmembrane region" description="Helical" evidence="7">
    <location>
        <begin position="944"/>
        <end position="966"/>
    </location>
</feature>
<dbReference type="InterPro" id="IPR053066">
    <property type="entry name" value="ADGR_G7"/>
</dbReference>
<evidence type="ECO:0000256" key="1">
    <source>
        <dbReference type="ARBA" id="ARBA00004141"/>
    </source>
</evidence>
<dbReference type="GO" id="GO:0004930">
    <property type="term" value="F:G protein-coupled receptor activity"/>
    <property type="evidence" value="ECO:0007669"/>
    <property type="project" value="InterPro"/>
</dbReference>
<dbReference type="Pfam" id="PF00002">
    <property type="entry name" value="7tm_2"/>
    <property type="match status" value="1"/>
</dbReference>
<dbReference type="Proteomes" id="UP001186944">
    <property type="component" value="Unassembled WGS sequence"/>
</dbReference>
<feature type="compositionally biased region" description="Low complexity" evidence="6">
    <location>
        <begin position="1116"/>
        <end position="1135"/>
    </location>
</feature>
<feature type="transmembrane region" description="Helical" evidence="7">
    <location>
        <begin position="1032"/>
        <end position="1053"/>
    </location>
</feature>
<dbReference type="PROSITE" id="PS50835">
    <property type="entry name" value="IG_LIKE"/>
    <property type="match status" value="1"/>
</dbReference>
<feature type="transmembrane region" description="Helical" evidence="7">
    <location>
        <begin position="877"/>
        <end position="894"/>
    </location>
</feature>
<feature type="region of interest" description="Disordered" evidence="6">
    <location>
        <begin position="1116"/>
        <end position="1145"/>
    </location>
</feature>
<dbReference type="PROSITE" id="PS50221">
    <property type="entry name" value="GAIN_B"/>
    <property type="match status" value="1"/>
</dbReference>
<dbReference type="InterPro" id="IPR017452">
    <property type="entry name" value="GPCR_Rhodpsn_7TM"/>
</dbReference>
<dbReference type="SMART" id="SM00303">
    <property type="entry name" value="GPS"/>
    <property type="match status" value="1"/>
</dbReference>